<dbReference type="GO" id="GO:0016491">
    <property type="term" value="F:oxidoreductase activity"/>
    <property type="evidence" value="ECO:0007669"/>
    <property type="project" value="InterPro"/>
</dbReference>
<dbReference type="Pfam" id="PF01323">
    <property type="entry name" value="DSBA"/>
    <property type="match status" value="1"/>
</dbReference>
<evidence type="ECO:0000259" key="1">
    <source>
        <dbReference type="Pfam" id="PF01323"/>
    </source>
</evidence>
<dbReference type="CDD" id="cd03024">
    <property type="entry name" value="DsbA_FrnE"/>
    <property type="match status" value="1"/>
</dbReference>
<dbReference type="PANTHER" id="PTHR13887">
    <property type="entry name" value="GLUTATHIONE S-TRANSFERASE KAPPA"/>
    <property type="match status" value="1"/>
</dbReference>
<dbReference type="RefSeq" id="WP_161971371.1">
    <property type="nucleotide sequence ID" value="NZ_CP059343.1"/>
</dbReference>
<dbReference type="EMBL" id="CP059343">
    <property type="protein sequence ID" value="QMS55734.1"/>
    <property type="molecule type" value="Genomic_DNA"/>
</dbReference>
<dbReference type="InterPro" id="IPR036249">
    <property type="entry name" value="Thioredoxin-like_sf"/>
</dbReference>
<feature type="domain" description="DSBA-like thioredoxin" evidence="1">
    <location>
        <begin position="10"/>
        <end position="225"/>
    </location>
</feature>
<dbReference type="SUPFAM" id="SSF52833">
    <property type="entry name" value="Thioredoxin-like"/>
    <property type="match status" value="1"/>
</dbReference>
<gene>
    <name evidence="2" type="ORF">CIB50_0000426</name>
</gene>
<dbReference type="Proteomes" id="UP000216825">
    <property type="component" value="Chromosome"/>
</dbReference>
<dbReference type="AlphaFoldDB" id="A0A7D7PQX1"/>
<reference evidence="2" key="1">
    <citation type="submission" date="2017-08" db="EMBL/GenBank/DDBJ databases">
        <authorList>
            <person name="Minaev M."/>
            <person name="Kurbakov K.A."/>
            <person name="Solodovnikova G.I."/>
            <person name="Kuznetsova O.A."/>
            <person name="Lisitsyn A.B."/>
        </authorList>
    </citation>
    <scope>NUCLEOTIDE SEQUENCE</scope>
    <source>
        <strain evidence="2">80</strain>
    </source>
</reference>
<proteinExistence type="predicted"/>
<evidence type="ECO:0000313" key="2">
    <source>
        <dbReference type="EMBL" id="QMS55734.1"/>
    </source>
</evidence>
<organism evidence="2 3">
    <name type="scientific">Kocuria varians</name>
    <name type="common">Micrococcus varians</name>
    <dbReference type="NCBI Taxonomy" id="1272"/>
    <lineage>
        <taxon>Bacteria</taxon>
        <taxon>Bacillati</taxon>
        <taxon>Actinomycetota</taxon>
        <taxon>Actinomycetes</taxon>
        <taxon>Micrococcales</taxon>
        <taxon>Micrococcaceae</taxon>
        <taxon>Kocuria</taxon>
    </lineage>
</organism>
<reference evidence="2" key="2">
    <citation type="submission" date="2020-07" db="EMBL/GenBank/DDBJ databases">
        <title>Genome of starter culture bacteria Kocuria salsicia reveals its technological properties and safety for usage in meat industry.</title>
        <authorList>
            <person name="Michael M."/>
            <person name="Konstantin K."/>
            <person name="Evgenii K."/>
            <person name="Galina S."/>
            <person name="Oksana K."/>
            <person name="Andrei L."/>
        </authorList>
    </citation>
    <scope>NUCLEOTIDE SEQUENCE [LARGE SCALE GENOMIC DNA]</scope>
    <source>
        <strain evidence="2">80</strain>
    </source>
</reference>
<name>A0A7D7PQX1_KOCVA</name>
<sequence length="230" mass="24466">MADAPEPILLDLWADIVCPWCYVGRVALDRAISEEGLEGRVHRTLHSFELDPDAPVAGPDGGAGLPTNTEYLREKVGLSPEQIAEGEDRLRALADSLGVPYVDVRPSGSTRSLHRFLQAVQATVGHAAAASFFAALQDGYFSGTLDIFDPVVLAEQARAVGLPAGDAAQLAAEPTSPVGEKAENVVSHDIATARQIGVRGVPYLVVDRQFAAPGAQDVAAYRQLLRRFAD</sequence>
<dbReference type="InterPro" id="IPR001853">
    <property type="entry name" value="DSBA-like_thioredoxin_dom"/>
</dbReference>
<dbReference type="KEGG" id="kvr:CIB50_0000426"/>
<dbReference type="PANTHER" id="PTHR13887:SF41">
    <property type="entry name" value="THIOREDOXIN SUPERFAMILY PROTEIN"/>
    <property type="match status" value="1"/>
</dbReference>
<dbReference type="Gene3D" id="3.40.30.10">
    <property type="entry name" value="Glutaredoxin"/>
    <property type="match status" value="1"/>
</dbReference>
<protein>
    <recommendedName>
        <fullName evidence="1">DSBA-like thioredoxin domain-containing protein</fullName>
    </recommendedName>
</protein>
<keyword evidence="3" id="KW-1185">Reference proteome</keyword>
<accession>A0A7D7PQX1</accession>
<evidence type="ECO:0000313" key="3">
    <source>
        <dbReference type="Proteomes" id="UP000216825"/>
    </source>
</evidence>